<dbReference type="PANTHER" id="PTHR43798">
    <property type="entry name" value="MONOACYLGLYCEROL LIPASE"/>
    <property type="match status" value="1"/>
</dbReference>
<dbReference type="AlphaFoldDB" id="A0A1S1LS01"/>
<dbReference type="PANTHER" id="PTHR43798:SF33">
    <property type="entry name" value="HYDROLASE, PUTATIVE (AFU_ORTHOLOGUE AFUA_2G14860)-RELATED"/>
    <property type="match status" value="1"/>
</dbReference>
<proteinExistence type="predicted"/>
<sequence length="319" mass="33877">MATNAPVRRYTVTTNDGVGLAVEDRGPEDADHVVALSHGWCLDKLSWGPLIRQVERQLGPDVRILAYDHRGHGHSDPADIDSYTVEQLGSDMASVLRVAGVRQPALLVGHSMGAMAILEYLRLPIEQRPVEPVGLVLAATAAGHLAQHGVGRLLGIPFIGVLADTLGHPHRGGDRAVRALVRPMCRAMTRACGLCQTDRETVTATVAHAVYSTPLSTAAGFLPSLKRFDAYNVLESIHTPTVVISGGTDMFTPAALAHDLVAGIAGARHRHLPTAGHMLLHEAPRVVADEIARTISTHQSGSTVGRGIRTAAARLVVQS</sequence>
<dbReference type="InterPro" id="IPR000073">
    <property type="entry name" value="AB_hydrolase_1"/>
</dbReference>
<name>A0A1S1LS01_MYCCH</name>
<dbReference type="InterPro" id="IPR050266">
    <property type="entry name" value="AB_hydrolase_sf"/>
</dbReference>
<dbReference type="Gene3D" id="3.40.50.1820">
    <property type="entry name" value="alpha/beta hydrolase"/>
    <property type="match status" value="1"/>
</dbReference>
<accession>A0A1S1LS01</accession>
<dbReference type="RefSeq" id="WP_070947441.1">
    <property type="nucleotide sequence ID" value="NZ_MLIQ01000014.1"/>
</dbReference>
<protein>
    <recommendedName>
        <fullName evidence="1">AB hydrolase-1 domain-containing protein</fullName>
    </recommendedName>
</protein>
<gene>
    <name evidence="2" type="ORF">BKG82_12805</name>
</gene>
<comment type="caution">
    <text evidence="2">The sequence shown here is derived from an EMBL/GenBank/DDBJ whole genome shotgun (WGS) entry which is preliminary data.</text>
</comment>
<feature type="domain" description="AB hydrolase-1" evidence="1">
    <location>
        <begin position="36"/>
        <end position="289"/>
    </location>
</feature>
<reference evidence="2 3" key="1">
    <citation type="submission" date="2016-10" db="EMBL/GenBank/DDBJ databases">
        <title>Evaluation of Human, Veterinary and Environmental Mycobacterium chelonae Isolates by Core Genome Phylogenomic Analysis, Targeted Gene Comparison, and Anti-microbial Susceptibility Patterns: A Tale of Mistaken Identities.</title>
        <authorList>
            <person name="Fogelson S.B."/>
            <person name="Camus A.C."/>
            <person name="Lorenz W."/>
            <person name="Vasireddy R."/>
            <person name="Vasireddy S."/>
            <person name="Smith T."/>
            <person name="Brown-Elliott B.A."/>
            <person name="Wallace R.J.Jr."/>
            <person name="Hasan N.A."/>
            <person name="Reischl U."/>
            <person name="Sanchez S."/>
        </authorList>
    </citation>
    <scope>NUCLEOTIDE SEQUENCE [LARGE SCALE GENOMIC DNA]</scope>
    <source>
        <strain evidence="2 3">15515</strain>
    </source>
</reference>
<dbReference type="GO" id="GO:0003824">
    <property type="term" value="F:catalytic activity"/>
    <property type="evidence" value="ECO:0007669"/>
    <property type="project" value="UniProtKB-ARBA"/>
</dbReference>
<organism evidence="2 3">
    <name type="scientific">Mycobacteroides chelonae</name>
    <name type="common">Mycobacterium chelonae</name>
    <dbReference type="NCBI Taxonomy" id="1774"/>
    <lineage>
        <taxon>Bacteria</taxon>
        <taxon>Bacillati</taxon>
        <taxon>Actinomycetota</taxon>
        <taxon>Actinomycetes</taxon>
        <taxon>Mycobacteriales</taxon>
        <taxon>Mycobacteriaceae</taxon>
        <taxon>Mycobacteroides</taxon>
    </lineage>
</organism>
<evidence type="ECO:0000259" key="1">
    <source>
        <dbReference type="Pfam" id="PF12697"/>
    </source>
</evidence>
<dbReference type="Pfam" id="PF12697">
    <property type="entry name" value="Abhydrolase_6"/>
    <property type="match status" value="1"/>
</dbReference>
<evidence type="ECO:0000313" key="3">
    <source>
        <dbReference type="Proteomes" id="UP000180043"/>
    </source>
</evidence>
<dbReference type="InterPro" id="IPR029058">
    <property type="entry name" value="AB_hydrolase_fold"/>
</dbReference>
<dbReference type="Proteomes" id="UP000180043">
    <property type="component" value="Unassembled WGS sequence"/>
</dbReference>
<dbReference type="EMBL" id="MLIQ01000014">
    <property type="protein sequence ID" value="OHU57066.1"/>
    <property type="molecule type" value="Genomic_DNA"/>
</dbReference>
<dbReference type="SUPFAM" id="SSF53474">
    <property type="entry name" value="alpha/beta-Hydrolases"/>
    <property type="match status" value="1"/>
</dbReference>
<evidence type="ECO:0000313" key="2">
    <source>
        <dbReference type="EMBL" id="OHU57066.1"/>
    </source>
</evidence>
<dbReference type="GO" id="GO:0016020">
    <property type="term" value="C:membrane"/>
    <property type="evidence" value="ECO:0007669"/>
    <property type="project" value="TreeGrafter"/>
</dbReference>